<keyword evidence="8 9" id="KW-0289">Folate biosynthesis</keyword>
<dbReference type="PANTHER" id="PTHR43071:SF1">
    <property type="entry name" value="2-AMINO-4-HYDROXY-6-HYDROXYMETHYLDIHYDROPTERIDINE PYROPHOSPHOKINASE"/>
    <property type="match status" value="1"/>
</dbReference>
<comment type="catalytic activity">
    <reaction evidence="9">
        <text>7,8-dihydroneopterin = 6-hydroxymethyl-7,8-dihydropterin + glycolaldehyde</text>
        <dbReference type="Rhea" id="RHEA:10540"/>
        <dbReference type="ChEBI" id="CHEBI:17001"/>
        <dbReference type="ChEBI" id="CHEBI:17071"/>
        <dbReference type="ChEBI" id="CHEBI:44841"/>
        <dbReference type="EC" id="4.1.2.25"/>
    </reaction>
</comment>
<comment type="similarity">
    <text evidence="3">In the N-terminal section; belongs to the DHNA family.</text>
</comment>
<keyword evidence="9" id="KW-0456">Lyase</keyword>
<comment type="caution">
    <text evidence="11">The sequence shown here is derived from an EMBL/GenBank/DDBJ whole genome shotgun (WGS) entry which is preliminary data.</text>
</comment>
<evidence type="ECO:0000259" key="10">
    <source>
        <dbReference type="SMART" id="SM00905"/>
    </source>
</evidence>
<evidence type="ECO:0000256" key="2">
    <source>
        <dbReference type="ARBA" id="ARBA00005051"/>
    </source>
</evidence>
<dbReference type="InterPro" id="IPR006156">
    <property type="entry name" value="Dihydroneopterin_aldolase"/>
</dbReference>
<dbReference type="Gene3D" id="3.30.70.560">
    <property type="entry name" value="7,8-Dihydro-6-hydroxymethylpterin-pyrophosphokinase HPPK"/>
    <property type="match status" value="1"/>
</dbReference>
<dbReference type="EC" id="4.1.2.25" evidence="9"/>
<evidence type="ECO:0000256" key="9">
    <source>
        <dbReference type="RuleBase" id="RU362079"/>
    </source>
</evidence>
<dbReference type="Proteomes" id="UP000823913">
    <property type="component" value="Unassembled WGS sequence"/>
</dbReference>
<dbReference type="SMART" id="SM00905">
    <property type="entry name" value="FolB"/>
    <property type="match status" value="1"/>
</dbReference>
<dbReference type="CDD" id="cd00534">
    <property type="entry name" value="DHNA_DHNTPE"/>
    <property type="match status" value="1"/>
</dbReference>
<dbReference type="GO" id="GO:0046656">
    <property type="term" value="P:folic acid biosynthetic process"/>
    <property type="evidence" value="ECO:0007669"/>
    <property type="project" value="UniProtKB-UniRule"/>
</dbReference>
<dbReference type="GO" id="GO:0046654">
    <property type="term" value="P:tetrahydrofolate biosynthetic process"/>
    <property type="evidence" value="ECO:0007669"/>
    <property type="project" value="UniProtKB-UniRule"/>
</dbReference>
<evidence type="ECO:0000256" key="6">
    <source>
        <dbReference type="ARBA" id="ARBA00022777"/>
    </source>
</evidence>
<keyword evidence="6" id="KW-0418">Kinase</keyword>
<dbReference type="NCBIfam" id="TIGR01498">
    <property type="entry name" value="folK"/>
    <property type="match status" value="1"/>
</dbReference>
<keyword evidence="4 11" id="KW-0808">Transferase</keyword>
<sequence length="264" mass="29333">MKIEISSLEVLTTHGVLPEEKVNPQPFIFDISLEADCEEAALRDDLSKTVNYSQVCALVQNVATARTYNLIEALARECAFSILEKFERVRSVEVKVSKPKAPVKAQFGNISVSYYAERNSVYISLGSSMGDREKTIKAALSKLSAMRGIKLLRTSSMIKTAPVGGVAQNEFVNCAAELDCFLSPRALLDKIHTVEAHLGRVRSRRWDDRPIDIDIIFFGDKVIAEEGLAVPHPHYASRAFVTLPLKELCPEKICPLTHKAIKDM</sequence>
<dbReference type="NCBIfam" id="TIGR00526">
    <property type="entry name" value="folB_dom"/>
    <property type="match status" value="1"/>
</dbReference>
<reference evidence="11" key="2">
    <citation type="journal article" date="2021" name="PeerJ">
        <title>Extensive microbial diversity within the chicken gut microbiome revealed by metagenomics and culture.</title>
        <authorList>
            <person name="Gilroy R."/>
            <person name="Ravi A."/>
            <person name="Getino M."/>
            <person name="Pursley I."/>
            <person name="Horton D.L."/>
            <person name="Alikhan N.F."/>
            <person name="Baker D."/>
            <person name="Gharbi K."/>
            <person name="Hall N."/>
            <person name="Watson M."/>
            <person name="Adriaenssens E.M."/>
            <person name="Foster-Nyarko E."/>
            <person name="Jarju S."/>
            <person name="Secka A."/>
            <person name="Antonio M."/>
            <person name="Oren A."/>
            <person name="Chaudhuri R.R."/>
            <person name="La Ragione R."/>
            <person name="Hildebrand F."/>
            <person name="Pallen M.J."/>
        </authorList>
    </citation>
    <scope>NUCLEOTIDE SEQUENCE</scope>
    <source>
        <strain evidence="11">ChiW16-3235</strain>
    </source>
</reference>
<evidence type="ECO:0000313" key="12">
    <source>
        <dbReference type="Proteomes" id="UP000823913"/>
    </source>
</evidence>
<organism evidence="11 12">
    <name type="scientific">Candidatus Coproplasma avicola</name>
    <dbReference type="NCBI Taxonomy" id="2840744"/>
    <lineage>
        <taxon>Bacteria</taxon>
        <taxon>Bacillati</taxon>
        <taxon>Bacillota</taxon>
        <taxon>Clostridia</taxon>
        <taxon>Eubacteriales</taxon>
        <taxon>Candidatus Coproplasma</taxon>
    </lineage>
</organism>
<comment type="function">
    <text evidence="9">Catalyzes the conversion of 7,8-dihydroneopterin to 6-hydroxymethyl-7,8-dihydropterin.</text>
</comment>
<evidence type="ECO:0000256" key="5">
    <source>
        <dbReference type="ARBA" id="ARBA00022741"/>
    </source>
</evidence>
<dbReference type="GO" id="GO:0003848">
    <property type="term" value="F:2-amino-4-hydroxy-6-hydroxymethyldihydropteridine diphosphokinase activity"/>
    <property type="evidence" value="ECO:0007669"/>
    <property type="project" value="UniProtKB-EC"/>
</dbReference>
<dbReference type="NCBIfam" id="TIGR00525">
    <property type="entry name" value="folB"/>
    <property type="match status" value="1"/>
</dbReference>
<dbReference type="SUPFAM" id="SSF55083">
    <property type="entry name" value="6-hydroxymethyl-7,8-dihydropterin pyrophosphokinase, HPPK"/>
    <property type="match status" value="1"/>
</dbReference>
<dbReference type="Gene3D" id="3.30.1130.10">
    <property type="match status" value="1"/>
</dbReference>
<evidence type="ECO:0000256" key="7">
    <source>
        <dbReference type="ARBA" id="ARBA00022840"/>
    </source>
</evidence>
<gene>
    <name evidence="11" type="primary">folK</name>
    <name evidence="11" type="ORF">IAB94_01690</name>
</gene>
<evidence type="ECO:0000313" key="11">
    <source>
        <dbReference type="EMBL" id="HIR66741.1"/>
    </source>
</evidence>
<dbReference type="PANTHER" id="PTHR43071">
    <property type="entry name" value="2-AMINO-4-HYDROXY-6-HYDROXYMETHYLDIHYDROPTERIDINE PYROPHOSPHOKINASE"/>
    <property type="match status" value="1"/>
</dbReference>
<protein>
    <recommendedName>
        <fullName evidence="9">Bifunctional folate synthesis protein</fullName>
    </recommendedName>
    <domain>
        <recommendedName>
            <fullName evidence="9">Dihydroneopterin aldolase</fullName>
            <shortName evidence="9">DHNA</shortName>
            <ecNumber evidence="9">4.1.2.25</ecNumber>
        </recommendedName>
        <alternativeName>
            <fullName evidence="9">7,8-dihydroneopterin aldolase</fullName>
        </alternativeName>
    </domain>
    <domain>
        <recommendedName>
            <fullName evidence="9">2-amino-4-hydroxy-6-hydroxymethyldihydropteridine pyrophosphokinase</fullName>
            <ecNumber evidence="9">2.7.6.3</ecNumber>
        </recommendedName>
        <alternativeName>
            <fullName evidence="9">6-hydroxymethyl-7,8-dihydropterin pyrophosphokinase</fullName>
            <shortName evidence="9">PPPK</shortName>
        </alternativeName>
        <alternativeName>
            <fullName evidence="9">7,8-dihydro-6-hydroxymethylpterin pyrophosphokinase</fullName>
            <shortName evidence="9">HPPK</shortName>
        </alternativeName>
    </domain>
</protein>
<dbReference type="EC" id="2.7.6.3" evidence="9"/>
<dbReference type="GO" id="GO:0005524">
    <property type="term" value="F:ATP binding"/>
    <property type="evidence" value="ECO:0007669"/>
    <property type="project" value="UniProtKB-KW"/>
</dbReference>
<dbReference type="GO" id="GO:0016301">
    <property type="term" value="F:kinase activity"/>
    <property type="evidence" value="ECO:0007669"/>
    <property type="project" value="UniProtKB-KW"/>
</dbReference>
<dbReference type="Pfam" id="PF02152">
    <property type="entry name" value="FolB"/>
    <property type="match status" value="1"/>
</dbReference>
<dbReference type="InterPro" id="IPR006157">
    <property type="entry name" value="FolB_dom"/>
</dbReference>
<feature type="domain" description="Dihydroneopterin aldolase/epimerase" evidence="10">
    <location>
        <begin position="3"/>
        <end position="116"/>
    </location>
</feature>
<comment type="pathway">
    <text evidence="9">Cofactor biosynthesis; tetrahydrofolate biosynthesis; 2-amino-4-hydroxy-6-hydroxymethyl-7,8-dihydropteridine diphosphate from 7,8-dihydroneopterin triphosphate: step 3/4.</text>
</comment>
<comment type="similarity">
    <text evidence="9">Belongs to the DHNA family.</text>
</comment>
<keyword evidence="7" id="KW-0067">ATP-binding</keyword>
<evidence type="ECO:0000256" key="3">
    <source>
        <dbReference type="ARBA" id="ARBA00009640"/>
    </source>
</evidence>
<comment type="pathway">
    <text evidence="2">Cofactor biosynthesis; tetrahydrofolate biosynthesis; 2-amino-4-hydroxy-6-hydroxymethyl-7,8-dihydropteridine diphosphate from 7,8-dihydroneopterin triphosphate: step 4/4.</text>
</comment>
<dbReference type="CDD" id="cd00483">
    <property type="entry name" value="HPPK"/>
    <property type="match status" value="1"/>
</dbReference>
<proteinExistence type="inferred from homology"/>
<dbReference type="SUPFAM" id="SSF55620">
    <property type="entry name" value="Tetrahydrobiopterin biosynthesis enzymes-like"/>
    <property type="match status" value="1"/>
</dbReference>
<evidence type="ECO:0000256" key="1">
    <source>
        <dbReference type="ARBA" id="ARBA00000198"/>
    </source>
</evidence>
<dbReference type="InterPro" id="IPR035907">
    <property type="entry name" value="Hppk_sf"/>
</dbReference>
<dbReference type="InterPro" id="IPR043133">
    <property type="entry name" value="GTP-CH-I_C/QueF"/>
</dbReference>
<dbReference type="Pfam" id="PF01288">
    <property type="entry name" value="HPPK"/>
    <property type="match status" value="1"/>
</dbReference>
<dbReference type="AlphaFoldDB" id="A0A9D1J8W7"/>
<dbReference type="InterPro" id="IPR000550">
    <property type="entry name" value="Hppk"/>
</dbReference>
<evidence type="ECO:0000256" key="4">
    <source>
        <dbReference type="ARBA" id="ARBA00022679"/>
    </source>
</evidence>
<dbReference type="EMBL" id="DVHK01000040">
    <property type="protein sequence ID" value="HIR66741.1"/>
    <property type="molecule type" value="Genomic_DNA"/>
</dbReference>
<dbReference type="GO" id="GO:0004150">
    <property type="term" value="F:dihydroneopterin aldolase activity"/>
    <property type="evidence" value="ECO:0007669"/>
    <property type="project" value="UniProtKB-UniRule"/>
</dbReference>
<name>A0A9D1J8W7_9FIRM</name>
<accession>A0A9D1J8W7</accession>
<evidence type="ECO:0000256" key="8">
    <source>
        <dbReference type="ARBA" id="ARBA00022909"/>
    </source>
</evidence>
<comment type="catalytic activity">
    <reaction evidence="1">
        <text>6-hydroxymethyl-7,8-dihydropterin + ATP = (7,8-dihydropterin-6-yl)methyl diphosphate + AMP + H(+)</text>
        <dbReference type="Rhea" id="RHEA:11412"/>
        <dbReference type="ChEBI" id="CHEBI:15378"/>
        <dbReference type="ChEBI" id="CHEBI:30616"/>
        <dbReference type="ChEBI" id="CHEBI:44841"/>
        <dbReference type="ChEBI" id="CHEBI:72950"/>
        <dbReference type="ChEBI" id="CHEBI:456215"/>
        <dbReference type="EC" id="2.7.6.3"/>
    </reaction>
</comment>
<reference evidence="11" key="1">
    <citation type="submission" date="2020-10" db="EMBL/GenBank/DDBJ databases">
        <authorList>
            <person name="Gilroy R."/>
        </authorList>
    </citation>
    <scope>NUCLEOTIDE SEQUENCE</scope>
    <source>
        <strain evidence="11">ChiW16-3235</strain>
    </source>
</reference>
<keyword evidence="5" id="KW-0547">Nucleotide-binding</keyword>